<organism evidence="1">
    <name type="scientific">Thiolapillus brandeum</name>
    <dbReference type="NCBI Taxonomy" id="1076588"/>
    <lineage>
        <taxon>Bacteria</taxon>
        <taxon>Pseudomonadati</taxon>
        <taxon>Pseudomonadota</taxon>
        <taxon>Gammaproteobacteria</taxon>
        <taxon>Chromatiales</taxon>
        <taxon>Sedimenticolaceae</taxon>
        <taxon>Thiolapillus</taxon>
    </lineage>
</organism>
<protein>
    <submittedName>
        <fullName evidence="1">Uncharacterized protein</fullName>
    </submittedName>
</protein>
<dbReference type="AlphaFoldDB" id="A0A7C5NAG9"/>
<dbReference type="EMBL" id="DROM01000343">
    <property type="protein sequence ID" value="HHH13707.1"/>
    <property type="molecule type" value="Genomic_DNA"/>
</dbReference>
<sequence length="83" mass="9550">MQAEVSRNMPPERRSREIETALSALDTLGGRFDTLARQRAEQVLVDHRRVREAAQARGEYRVQPQLPADVMSVYVLVPDRELF</sequence>
<proteinExistence type="predicted"/>
<accession>A0A7C5NAG9</accession>
<name>A0A7C5NAG9_9GAMM</name>
<reference evidence="1" key="1">
    <citation type="journal article" date="2020" name="mSystems">
        <title>Genome- and Community-Level Interaction Insights into Carbon Utilization and Element Cycling Functions of Hydrothermarchaeota in Hydrothermal Sediment.</title>
        <authorList>
            <person name="Zhou Z."/>
            <person name="Liu Y."/>
            <person name="Xu W."/>
            <person name="Pan J."/>
            <person name="Luo Z.H."/>
            <person name="Li M."/>
        </authorList>
    </citation>
    <scope>NUCLEOTIDE SEQUENCE [LARGE SCALE GENOMIC DNA]</scope>
    <source>
        <strain evidence="1">HyVt-535</strain>
    </source>
</reference>
<comment type="caution">
    <text evidence="1">The sequence shown here is derived from an EMBL/GenBank/DDBJ whole genome shotgun (WGS) entry which is preliminary data.</text>
</comment>
<dbReference type="Proteomes" id="UP000886100">
    <property type="component" value="Unassembled WGS sequence"/>
</dbReference>
<gene>
    <name evidence="1" type="ORF">ENJ98_05675</name>
</gene>
<evidence type="ECO:0000313" key="1">
    <source>
        <dbReference type="EMBL" id="HHH13707.1"/>
    </source>
</evidence>